<dbReference type="Pfam" id="PF00535">
    <property type="entry name" value="Glycos_transf_2"/>
    <property type="match status" value="1"/>
</dbReference>
<evidence type="ECO:0000259" key="1">
    <source>
        <dbReference type="Pfam" id="PF00535"/>
    </source>
</evidence>
<feature type="domain" description="Glycosyltransferase 2-like" evidence="1">
    <location>
        <begin position="173"/>
        <end position="338"/>
    </location>
</feature>
<dbReference type="SUPFAM" id="SSF53448">
    <property type="entry name" value="Nucleotide-diphospho-sugar transferases"/>
    <property type="match status" value="1"/>
</dbReference>
<gene>
    <name evidence="2" type="ORF">A3B54_03120</name>
</gene>
<name>A0A1F5H652_9BACT</name>
<dbReference type="InterPro" id="IPR001173">
    <property type="entry name" value="Glyco_trans_2-like"/>
</dbReference>
<reference evidence="2 3" key="1">
    <citation type="journal article" date="2016" name="Nat. Commun.">
        <title>Thousands of microbial genomes shed light on interconnected biogeochemical processes in an aquifer system.</title>
        <authorList>
            <person name="Anantharaman K."/>
            <person name="Brown C.T."/>
            <person name="Hug L.A."/>
            <person name="Sharon I."/>
            <person name="Castelle C.J."/>
            <person name="Probst A.J."/>
            <person name="Thomas B.C."/>
            <person name="Singh A."/>
            <person name="Wilkins M.J."/>
            <person name="Karaoz U."/>
            <person name="Brodie E.L."/>
            <person name="Williams K.H."/>
            <person name="Hubbard S.S."/>
            <person name="Banfield J.F."/>
        </authorList>
    </citation>
    <scope>NUCLEOTIDE SEQUENCE [LARGE SCALE GENOMIC DNA]</scope>
</reference>
<dbReference type="AlphaFoldDB" id="A0A1F5H652"/>
<dbReference type="GO" id="GO:0006487">
    <property type="term" value="P:protein N-linked glycosylation"/>
    <property type="evidence" value="ECO:0007669"/>
    <property type="project" value="TreeGrafter"/>
</dbReference>
<dbReference type="PANTHER" id="PTHR10859">
    <property type="entry name" value="GLYCOSYL TRANSFERASE"/>
    <property type="match status" value="1"/>
</dbReference>
<dbReference type="Gene3D" id="3.40.50.150">
    <property type="entry name" value="Vaccinia Virus protein VP39"/>
    <property type="match status" value="1"/>
</dbReference>
<evidence type="ECO:0000313" key="3">
    <source>
        <dbReference type="Proteomes" id="UP000177039"/>
    </source>
</evidence>
<dbReference type="InterPro" id="IPR029063">
    <property type="entry name" value="SAM-dependent_MTases_sf"/>
</dbReference>
<dbReference type="Proteomes" id="UP000177039">
    <property type="component" value="Unassembled WGS sequence"/>
</dbReference>
<dbReference type="InterPro" id="IPR029044">
    <property type="entry name" value="Nucleotide-diphossugar_trans"/>
</dbReference>
<dbReference type="SUPFAM" id="SSF53335">
    <property type="entry name" value="S-adenosyl-L-methionine-dependent methyltransferases"/>
    <property type="match status" value="1"/>
</dbReference>
<comment type="caution">
    <text evidence="2">The sequence shown here is derived from an EMBL/GenBank/DDBJ whole genome shotgun (WGS) entry which is preliminary data.</text>
</comment>
<dbReference type="CDD" id="cd04179">
    <property type="entry name" value="DPM_DPG-synthase_like"/>
    <property type="match status" value="1"/>
</dbReference>
<accession>A0A1F5H652</accession>
<sequence>MDIFSRYYRQDLKHFFSSVVPPGYTYKIISDEKYNRLQKFDYFLLPNSLSYLEDVQVFARNLRKICYPKSRVIVVYFNFLWKPLLDLASMLGLRRKDPKEPNWLSTEDIRNLFHLEGFEEVKFGRRFLLPLQLGPISNFINKYITHLPLVNTLCLTTYQIFRIIPPRREYSVSIIIPARNERGNITGILKKIPSFSQKNTEVIFVEGHSTDNTYEAIVKEIKLNKTKVAASVYKQKGIGKGDAVRLGLAKANGDILMIFDADLTVKPQDLEKFYTVLSNGYCEFANGSRLIYPQEKEAMRILNYFANKIFSMLFTYLLGQRMKDTLCGTKVLFREDYQKISKNRNYFGDFDPFGDFDLLFGASKLNLKILEVPVRYHQRKYGSTNIRRFIHGLLLLKMTFFAAKKIKFV</sequence>
<evidence type="ECO:0000313" key="2">
    <source>
        <dbReference type="EMBL" id="OGD99653.1"/>
    </source>
</evidence>
<dbReference type="EMBL" id="MFBT01000012">
    <property type="protein sequence ID" value="OGD99653.1"/>
    <property type="molecule type" value="Genomic_DNA"/>
</dbReference>
<dbReference type="PANTHER" id="PTHR10859:SF91">
    <property type="entry name" value="DOLICHYL-PHOSPHATE BETA-GLUCOSYLTRANSFERASE"/>
    <property type="match status" value="1"/>
</dbReference>
<dbReference type="Gene3D" id="3.90.550.10">
    <property type="entry name" value="Spore Coat Polysaccharide Biosynthesis Protein SpsA, Chain A"/>
    <property type="match status" value="1"/>
</dbReference>
<proteinExistence type="predicted"/>
<organism evidence="2 3">
    <name type="scientific">Candidatus Curtissbacteria bacterium RIFCSPLOWO2_01_FULL_42_50</name>
    <dbReference type="NCBI Taxonomy" id="1797730"/>
    <lineage>
        <taxon>Bacteria</taxon>
        <taxon>Candidatus Curtissiibacteriota</taxon>
    </lineage>
</organism>
<protein>
    <recommendedName>
        <fullName evidence="1">Glycosyltransferase 2-like domain-containing protein</fullName>
    </recommendedName>
</protein>